<comment type="similarity">
    <text evidence="16">Belongs to the AB hydrolase superfamily. Hydroxynitrile lyase family.</text>
</comment>
<evidence type="ECO:0000256" key="9">
    <source>
        <dbReference type="ARBA" id="ARBA00051735"/>
    </source>
</evidence>
<evidence type="ECO:0000256" key="2">
    <source>
        <dbReference type="ARBA" id="ARBA00023239"/>
    </source>
</evidence>
<evidence type="ECO:0000313" key="24">
    <source>
        <dbReference type="Proteomes" id="UP001497516"/>
    </source>
</evidence>
<evidence type="ECO:0000256" key="11">
    <source>
        <dbReference type="ARBA" id="ARBA00052033"/>
    </source>
</evidence>
<name>A0AAV2GF55_9ROSI</name>
<evidence type="ECO:0000256" key="1">
    <source>
        <dbReference type="ARBA" id="ARBA00022801"/>
    </source>
</evidence>
<dbReference type="Proteomes" id="UP001497516">
    <property type="component" value="Chromosome 8"/>
</dbReference>
<evidence type="ECO:0000256" key="19">
    <source>
        <dbReference type="ARBA" id="ARBA00076040"/>
    </source>
</evidence>
<evidence type="ECO:0000256" key="16">
    <source>
        <dbReference type="ARBA" id="ARBA00060885"/>
    </source>
</evidence>
<dbReference type="GO" id="GO:0080032">
    <property type="term" value="F:methyl jasmonate esterase activity"/>
    <property type="evidence" value="ECO:0007669"/>
    <property type="project" value="TreeGrafter"/>
</dbReference>
<reference evidence="23 24" key="1">
    <citation type="submission" date="2024-04" db="EMBL/GenBank/DDBJ databases">
        <authorList>
            <person name="Fracassetti M."/>
        </authorList>
    </citation>
    <scope>NUCLEOTIDE SEQUENCE [LARGE SCALE GENOMIC DNA]</scope>
</reference>
<comment type="catalytic activity">
    <reaction evidence="5">
        <text>2-hydroxy-2-methylpropanenitrile = acetone + hydrogen cyanide</text>
        <dbReference type="Rhea" id="RHEA:11932"/>
        <dbReference type="ChEBI" id="CHEBI:15347"/>
        <dbReference type="ChEBI" id="CHEBI:15348"/>
        <dbReference type="ChEBI" id="CHEBI:18407"/>
    </reaction>
    <physiologicalReaction direction="left-to-right" evidence="5">
        <dbReference type="Rhea" id="RHEA:11933"/>
    </physiologicalReaction>
</comment>
<dbReference type="GO" id="GO:0009694">
    <property type="term" value="P:jasmonic acid metabolic process"/>
    <property type="evidence" value="ECO:0007669"/>
    <property type="project" value="TreeGrafter"/>
</dbReference>
<evidence type="ECO:0000256" key="12">
    <source>
        <dbReference type="ARBA" id="ARBA00052511"/>
    </source>
</evidence>
<comment type="catalytic activity">
    <reaction evidence="6">
        <text>benzaldehyde + hydrogen cyanide = (S)-mandelonitrile</text>
        <dbReference type="Rhea" id="RHEA:77427"/>
        <dbReference type="ChEBI" id="CHEBI:17169"/>
        <dbReference type="ChEBI" id="CHEBI:18407"/>
        <dbReference type="ChEBI" id="CHEBI:36941"/>
    </reaction>
</comment>
<dbReference type="Pfam" id="PF12697">
    <property type="entry name" value="Abhydrolase_6"/>
    <property type="match status" value="1"/>
</dbReference>
<dbReference type="GO" id="GO:0047606">
    <property type="term" value="F:(S)-hydroxynitrile lyase activity"/>
    <property type="evidence" value="ECO:0007669"/>
    <property type="project" value="UniProtKB-EC"/>
</dbReference>
<dbReference type="AlphaFoldDB" id="A0AAV2GF55"/>
<evidence type="ECO:0000256" key="14">
    <source>
        <dbReference type="ARBA" id="ARBA00052609"/>
    </source>
</evidence>
<comment type="catalytic activity">
    <reaction evidence="3">
        <text>4-methoxybenzaldehyde + hydrogen cyanide = (2S)-2-hydroxy-2-(4-methoxyphenyl)acetonitrile</text>
        <dbReference type="Rhea" id="RHEA:77447"/>
        <dbReference type="ChEBI" id="CHEBI:18407"/>
        <dbReference type="ChEBI" id="CHEBI:28235"/>
        <dbReference type="ChEBI" id="CHEBI:197328"/>
    </reaction>
</comment>
<dbReference type="FunFam" id="3.40.50.1820:FF:000051">
    <property type="entry name" value="(S)-hydroxynitrile lyase"/>
    <property type="match status" value="1"/>
</dbReference>
<keyword evidence="2" id="KW-0456">Lyase</keyword>
<evidence type="ECO:0000256" key="3">
    <source>
        <dbReference type="ARBA" id="ARBA00050104"/>
    </source>
</evidence>
<evidence type="ECO:0000256" key="8">
    <source>
        <dbReference type="ARBA" id="ARBA00051647"/>
    </source>
</evidence>
<comment type="catalytic activity">
    <reaction evidence="15">
        <text>an aromatic (S)-hydroxynitrile = an aromatic aldehyde + hydrogen cyanide</text>
        <dbReference type="Rhea" id="RHEA:54660"/>
        <dbReference type="ChEBI" id="CHEBI:18407"/>
        <dbReference type="ChEBI" id="CHEBI:33855"/>
        <dbReference type="ChEBI" id="CHEBI:138306"/>
        <dbReference type="EC" id="4.1.2.47"/>
    </reaction>
</comment>
<comment type="catalytic activity">
    <reaction evidence="13">
        <text>2,2-dimethylpropanal + hydrogen cyanide = (2S)-2-hydroxy-3,3-dimethylbutanenitrile</text>
        <dbReference type="Rhea" id="RHEA:77407"/>
        <dbReference type="ChEBI" id="CHEBI:18407"/>
        <dbReference type="ChEBI" id="CHEBI:141557"/>
        <dbReference type="ChEBI" id="CHEBI:197355"/>
    </reaction>
</comment>
<keyword evidence="1" id="KW-0378">Hydrolase</keyword>
<dbReference type="PANTHER" id="PTHR10992:SF1083">
    <property type="entry name" value="METHYLESTERASE 1"/>
    <property type="match status" value="1"/>
</dbReference>
<evidence type="ECO:0000256" key="10">
    <source>
        <dbReference type="ARBA" id="ARBA00051977"/>
    </source>
</evidence>
<comment type="catalytic activity">
    <reaction evidence="10">
        <text>acrolein + hydrogen cyanide = (2S)-2-hydroxybut-3-enenitrile</text>
        <dbReference type="Rhea" id="RHEA:77411"/>
        <dbReference type="ChEBI" id="CHEBI:15368"/>
        <dbReference type="ChEBI" id="CHEBI:18407"/>
        <dbReference type="ChEBI" id="CHEBI:197356"/>
    </reaction>
</comment>
<dbReference type="GO" id="GO:0080030">
    <property type="term" value="F:methyl indole-3-acetate esterase activity"/>
    <property type="evidence" value="ECO:0007669"/>
    <property type="project" value="TreeGrafter"/>
</dbReference>
<evidence type="ECO:0000256" key="20">
    <source>
        <dbReference type="ARBA" id="ARBA00078291"/>
    </source>
</evidence>
<dbReference type="PANTHER" id="PTHR10992">
    <property type="entry name" value="METHYLESTERASE FAMILY MEMBER"/>
    <property type="match status" value="1"/>
</dbReference>
<evidence type="ECO:0000256" key="4">
    <source>
        <dbReference type="ARBA" id="ARBA00050241"/>
    </source>
</evidence>
<dbReference type="InterPro" id="IPR000073">
    <property type="entry name" value="AB_hydrolase_1"/>
</dbReference>
<comment type="catalytic activity">
    <reaction evidence="14">
        <text>cyclohexanecarbaldehyde + hydrogen cyanide = (2S)-2-cyclohexyl-2-hydroxyacetonitrile</text>
        <dbReference type="Rhea" id="RHEA:77423"/>
        <dbReference type="ChEBI" id="CHEBI:18407"/>
        <dbReference type="ChEBI" id="CHEBI:197359"/>
        <dbReference type="ChEBI" id="CHEBI:197360"/>
    </reaction>
</comment>
<dbReference type="Gene3D" id="3.40.50.1820">
    <property type="entry name" value="alpha/beta hydrolase"/>
    <property type="match status" value="1"/>
</dbReference>
<evidence type="ECO:0000313" key="23">
    <source>
        <dbReference type="EMBL" id="CAL1408772.1"/>
    </source>
</evidence>
<evidence type="ECO:0000256" key="21">
    <source>
        <dbReference type="ARBA" id="ARBA00079794"/>
    </source>
</evidence>
<dbReference type="InterPro" id="IPR029058">
    <property type="entry name" value="AB_hydrolase_fold"/>
</dbReference>
<evidence type="ECO:0000256" key="7">
    <source>
        <dbReference type="ARBA" id="ARBA00050608"/>
    </source>
</evidence>
<evidence type="ECO:0000259" key="22">
    <source>
        <dbReference type="Pfam" id="PF12697"/>
    </source>
</evidence>
<comment type="catalytic activity">
    <reaction evidence="12">
        <text>3-formylthiophene + hydrogen cyanide = (2S)-2-hydroxy-2-(thiophen-3-yl)acetonitrile</text>
        <dbReference type="Rhea" id="RHEA:77459"/>
        <dbReference type="ChEBI" id="CHEBI:18407"/>
        <dbReference type="ChEBI" id="CHEBI:87611"/>
        <dbReference type="ChEBI" id="CHEBI:197333"/>
    </reaction>
</comment>
<protein>
    <recommendedName>
        <fullName evidence="18">(S)-hydroxynitrile lyase</fullName>
        <ecNumber evidence="17">4.1.2.47</ecNumber>
    </recommendedName>
    <alternativeName>
        <fullName evidence="19">2-hydroxy-2-methylpropanenitrile lyase</fullName>
    </alternativeName>
    <alternativeName>
        <fullName evidence="20">Acetone cyanohydrin lyase</fullName>
    </alternativeName>
    <alternativeName>
        <fullName evidence="21">Hydroxynitrile lyase</fullName>
    </alternativeName>
</protein>
<evidence type="ECO:0000256" key="6">
    <source>
        <dbReference type="ARBA" id="ARBA00050358"/>
    </source>
</evidence>
<proteinExistence type="inferred from homology"/>
<evidence type="ECO:0000256" key="15">
    <source>
        <dbReference type="ARBA" id="ARBA00052826"/>
    </source>
</evidence>
<dbReference type="GO" id="GO:0080031">
    <property type="term" value="F:methyl salicylate esterase activity"/>
    <property type="evidence" value="ECO:0007669"/>
    <property type="project" value="TreeGrafter"/>
</dbReference>
<comment type="catalytic activity">
    <reaction evidence="8">
        <text>butan-2-one + hydrogen cyanide = 2-hydroxy-2-methylbutanenitrile</text>
        <dbReference type="Rhea" id="RHEA:77467"/>
        <dbReference type="ChEBI" id="CHEBI:18407"/>
        <dbReference type="ChEBI" id="CHEBI:28398"/>
        <dbReference type="ChEBI" id="CHEBI:60954"/>
    </reaction>
    <physiologicalReaction direction="right-to-left" evidence="8">
        <dbReference type="Rhea" id="RHEA:77469"/>
    </physiologicalReaction>
</comment>
<dbReference type="EC" id="4.1.2.47" evidence="17"/>
<comment type="catalytic activity">
    <reaction evidence="11">
        <text>2-methylpropanal + hydrogen cyanide = (2S)-2-hydroxy-3-methylbutanenitrile</text>
        <dbReference type="Rhea" id="RHEA:77403"/>
        <dbReference type="ChEBI" id="CHEBI:18407"/>
        <dbReference type="ChEBI" id="CHEBI:48943"/>
        <dbReference type="ChEBI" id="CHEBI:197354"/>
    </reaction>
</comment>
<comment type="catalytic activity">
    <reaction evidence="7">
        <text>formylthiophene + hydrogen cyanide = (2R)-2-hydroxy-2-(thiophen-2-yl)acetonitrile</text>
        <dbReference type="Rhea" id="RHEA:77455"/>
        <dbReference type="ChEBI" id="CHEBI:18407"/>
        <dbReference type="ChEBI" id="CHEBI:87301"/>
        <dbReference type="ChEBI" id="CHEBI:197332"/>
    </reaction>
</comment>
<dbReference type="SUPFAM" id="SSF53474">
    <property type="entry name" value="alpha/beta-Hydrolases"/>
    <property type="match status" value="1"/>
</dbReference>
<dbReference type="GO" id="GO:0009696">
    <property type="term" value="P:salicylic acid metabolic process"/>
    <property type="evidence" value="ECO:0007669"/>
    <property type="project" value="TreeGrafter"/>
</dbReference>
<dbReference type="InterPro" id="IPR045889">
    <property type="entry name" value="MES/HNL"/>
</dbReference>
<feature type="domain" description="AB hydrolase-1" evidence="22">
    <location>
        <begin position="13"/>
        <end position="251"/>
    </location>
</feature>
<dbReference type="EMBL" id="OZ034821">
    <property type="protein sequence ID" value="CAL1408772.1"/>
    <property type="molecule type" value="Genomic_DNA"/>
</dbReference>
<evidence type="ECO:0000256" key="13">
    <source>
        <dbReference type="ARBA" id="ARBA00052600"/>
    </source>
</evidence>
<keyword evidence="24" id="KW-1185">Reference proteome</keyword>
<accession>A0AAV2GF55</accession>
<sequence length="269" mass="30159">MAEEGKKKKAAHFVLVHGACHGAWCWFKLKRLLESAGHRVTAVDLAASGIDGEAIHRVPTFRHYTQPLLDALETAAGGDDDERVVLVGHSSGGLGCALAMETFPGKIAVAVFLSAFMPDTLHSPSFVLDQYCARATPRAWLDTEFAPASSSQPDFLTMLFGPEFLCSRLYQLCSKEDLELAKAMVRPSSLYLHDLSKTEKFTEEGYGSVRRVFVICNEDRAIKEEYQRWMIENYVVERVMEIKESDHMAMLCEPRKLFDCLSEIAHNYS</sequence>
<comment type="catalytic activity">
    <reaction evidence="9">
        <text>a disubstituted aliphatic (S)-hydroxynitrile = a ketone + hydrogen cyanide</text>
        <dbReference type="Rhea" id="RHEA:56592"/>
        <dbReference type="ChEBI" id="CHEBI:17087"/>
        <dbReference type="ChEBI" id="CHEBI:18407"/>
        <dbReference type="ChEBI" id="CHEBI:140597"/>
        <dbReference type="EC" id="4.1.2.47"/>
    </reaction>
</comment>
<gene>
    <name evidence="23" type="ORF">LTRI10_LOCUS48341</name>
</gene>
<evidence type="ECO:0000256" key="5">
    <source>
        <dbReference type="ARBA" id="ARBA00050262"/>
    </source>
</evidence>
<evidence type="ECO:0000256" key="18">
    <source>
        <dbReference type="ARBA" id="ARBA00069221"/>
    </source>
</evidence>
<evidence type="ECO:0000256" key="17">
    <source>
        <dbReference type="ARBA" id="ARBA00066572"/>
    </source>
</evidence>
<organism evidence="23 24">
    <name type="scientific">Linum trigynum</name>
    <dbReference type="NCBI Taxonomy" id="586398"/>
    <lineage>
        <taxon>Eukaryota</taxon>
        <taxon>Viridiplantae</taxon>
        <taxon>Streptophyta</taxon>
        <taxon>Embryophyta</taxon>
        <taxon>Tracheophyta</taxon>
        <taxon>Spermatophyta</taxon>
        <taxon>Magnoliopsida</taxon>
        <taxon>eudicotyledons</taxon>
        <taxon>Gunneridae</taxon>
        <taxon>Pentapetalae</taxon>
        <taxon>rosids</taxon>
        <taxon>fabids</taxon>
        <taxon>Malpighiales</taxon>
        <taxon>Linaceae</taxon>
        <taxon>Linum</taxon>
    </lineage>
</organism>
<comment type="catalytic activity">
    <reaction evidence="4">
        <text>a monosubstituted aliphatic (S)-hydroxynitrile = an aldehyde + hydrogen cyanide</text>
        <dbReference type="Rhea" id="RHEA:56588"/>
        <dbReference type="ChEBI" id="CHEBI:17478"/>
        <dbReference type="ChEBI" id="CHEBI:18407"/>
        <dbReference type="ChEBI" id="CHEBI:140596"/>
        <dbReference type="EC" id="4.1.2.47"/>
    </reaction>
</comment>